<organism evidence="4">
    <name type="scientific">candidate division WOR-3 bacterium</name>
    <dbReference type="NCBI Taxonomy" id="2052148"/>
    <lineage>
        <taxon>Bacteria</taxon>
        <taxon>Bacteria division WOR-3</taxon>
    </lineage>
</organism>
<accession>A0A7V3ZYI4</accession>
<keyword evidence="1 4" id="KW-0436">Ligase</keyword>
<feature type="domain" description="BPL/LPL catalytic" evidence="2">
    <location>
        <begin position="1"/>
        <end position="165"/>
    </location>
</feature>
<dbReference type="EMBL" id="DTDJ01000043">
    <property type="protein sequence ID" value="HGL17884.1"/>
    <property type="molecule type" value="Genomic_DNA"/>
</dbReference>
<evidence type="ECO:0000313" key="3">
    <source>
        <dbReference type="EMBL" id="HGL17884.1"/>
    </source>
</evidence>
<dbReference type="InterPro" id="IPR004143">
    <property type="entry name" value="BPL_LPL_catalytic"/>
</dbReference>
<comment type="caution">
    <text evidence="4">The sequence shown here is derived from an EMBL/GenBank/DDBJ whole genome shotgun (WGS) entry which is preliminary data.</text>
</comment>
<sequence>MDRYYIKICNSTNDTAKFFIESGVEIPFVVISEEQTRGRGQQGRKWISQKGGLYSSFVLKRIDSKRALIIGALAAYKTLISFLPVKIRFPNDILVGKRKIGGVLVEQTSGATIIGIGINVNQEAFPEEIKGIATSLFLETGAKKPVSEIADILICEVEDLERLDYEKIFQEYYKVVSLRGKCFLHLRGGREVACEIKDIDEELDLDTTAGFFNFNDIVWIEWIY</sequence>
<dbReference type="GO" id="GO:0004077">
    <property type="term" value="F:biotin--[biotin carboxyl-carrier protein] ligase activity"/>
    <property type="evidence" value="ECO:0007669"/>
    <property type="project" value="UniProtKB-EC"/>
</dbReference>
<dbReference type="GO" id="GO:0005737">
    <property type="term" value="C:cytoplasm"/>
    <property type="evidence" value="ECO:0007669"/>
    <property type="project" value="TreeGrafter"/>
</dbReference>
<dbReference type="CDD" id="cd16442">
    <property type="entry name" value="BPL"/>
    <property type="match status" value="1"/>
</dbReference>
<dbReference type="Pfam" id="PF03099">
    <property type="entry name" value="BPL_LplA_LipB"/>
    <property type="match status" value="1"/>
</dbReference>
<evidence type="ECO:0000313" key="4">
    <source>
        <dbReference type="EMBL" id="HGL18023.1"/>
    </source>
</evidence>
<dbReference type="InterPro" id="IPR004408">
    <property type="entry name" value="Biotin_CoA_COase_ligase"/>
</dbReference>
<dbReference type="PROSITE" id="PS51733">
    <property type="entry name" value="BPL_LPL_CATALYTIC"/>
    <property type="match status" value="1"/>
</dbReference>
<proteinExistence type="predicted"/>
<gene>
    <name evidence="3" type="ORF">ENU66_06130</name>
    <name evidence="4" type="ORF">ENU66_06835</name>
</gene>
<dbReference type="NCBIfam" id="TIGR00121">
    <property type="entry name" value="birA_ligase"/>
    <property type="match status" value="1"/>
</dbReference>
<dbReference type="EC" id="6.3.4.15" evidence="4"/>
<protein>
    <submittedName>
        <fullName evidence="4">Biotin--[acetyl-CoA-carboxylase] ligase</fullName>
        <ecNumber evidence="4">6.3.4.15</ecNumber>
    </submittedName>
</protein>
<dbReference type="Gene3D" id="3.30.930.10">
    <property type="entry name" value="Bira Bifunctional Protein, Domain 2"/>
    <property type="match status" value="1"/>
</dbReference>
<dbReference type="AlphaFoldDB" id="A0A7V3ZYI4"/>
<evidence type="ECO:0000259" key="2">
    <source>
        <dbReference type="PROSITE" id="PS51733"/>
    </source>
</evidence>
<reference evidence="4" key="1">
    <citation type="journal article" date="2020" name="mSystems">
        <title>Genome- and Community-Level Interaction Insights into Carbon Utilization and Element Cycling Functions of Hydrothermarchaeota in Hydrothermal Sediment.</title>
        <authorList>
            <person name="Zhou Z."/>
            <person name="Liu Y."/>
            <person name="Xu W."/>
            <person name="Pan J."/>
            <person name="Luo Z.H."/>
            <person name="Li M."/>
        </authorList>
    </citation>
    <scope>NUCLEOTIDE SEQUENCE [LARGE SCALE GENOMIC DNA]</scope>
    <source>
        <strain evidence="4">SpSt-69</strain>
    </source>
</reference>
<dbReference type="EMBL" id="DTDJ01000043">
    <property type="protein sequence ID" value="HGL18023.1"/>
    <property type="molecule type" value="Genomic_DNA"/>
</dbReference>
<evidence type="ECO:0000256" key="1">
    <source>
        <dbReference type="ARBA" id="ARBA00022598"/>
    </source>
</evidence>
<dbReference type="PANTHER" id="PTHR12835:SF5">
    <property type="entry name" value="BIOTIN--PROTEIN LIGASE"/>
    <property type="match status" value="1"/>
</dbReference>
<dbReference type="SUPFAM" id="SSF55681">
    <property type="entry name" value="Class II aaRS and biotin synthetases"/>
    <property type="match status" value="1"/>
</dbReference>
<dbReference type="InterPro" id="IPR045864">
    <property type="entry name" value="aa-tRNA-synth_II/BPL/LPL"/>
</dbReference>
<dbReference type="PANTHER" id="PTHR12835">
    <property type="entry name" value="BIOTIN PROTEIN LIGASE"/>
    <property type="match status" value="1"/>
</dbReference>
<name>A0A7V3ZYI4_UNCW3</name>